<evidence type="ECO:0000313" key="1">
    <source>
        <dbReference type="EMBL" id="DAE22473.1"/>
    </source>
</evidence>
<reference evidence="1" key="1">
    <citation type="journal article" date="2021" name="Proc. Natl. Acad. Sci. U.S.A.">
        <title>A Catalog of Tens of Thousands of Viruses from Human Metagenomes Reveals Hidden Associations with Chronic Diseases.</title>
        <authorList>
            <person name="Tisza M.J."/>
            <person name="Buck C.B."/>
        </authorList>
    </citation>
    <scope>NUCLEOTIDE SEQUENCE</scope>
    <source>
        <strain evidence="1">CtDAq1</strain>
    </source>
</reference>
<organism evidence="1">
    <name type="scientific">CrAss-like virus sp. ctDAq1</name>
    <dbReference type="NCBI Taxonomy" id="2826822"/>
    <lineage>
        <taxon>Viruses</taxon>
        <taxon>Duplodnaviria</taxon>
        <taxon>Heunggongvirae</taxon>
        <taxon>Uroviricota</taxon>
        <taxon>Caudoviricetes</taxon>
        <taxon>Crassvirales</taxon>
    </lineage>
</organism>
<dbReference type="EMBL" id="BK015733">
    <property type="protein sequence ID" value="DAE22473.1"/>
    <property type="molecule type" value="Genomic_DNA"/>
</dbReference>
<accession>A0A8S5QUF5</accession>
<protein>
    <submittedName>
        <fullName evidence="1">Uncharacterized protein</fullName>
    </submittedName>
</protein>
<proteinExistence type="predicted"/>
<sequence>MIPQPTNNIFLGGDPLLNTSSLDAQISALKDLAQRYEAARQQIPQSTLQAPPQQQVKQRLLWDEIDSEISPMTDEQKSRLFNDEDYATNYNILQSMVQTELLNLVKGRIEQSQEGHELLSSQLRIVRKLKSKIVDDTNKEMELFRKFREFSKSHPEVTYEEFIKSQLG</sequence>
<name>A0A8S5QUF5_9CAUD</name>